<name>A0A653C1T2_CALMS</name>
<feature type="compositionally biased region" description="Basic residues" evidence="1">
    <location>
        <begin position="66"/>
        <end position="78"/>
    </location>
</feature>
<feature type="region of interest" description="Disordered" evidence="1">
    <location>
        <begin position="59"/>
        <end position="78"/>
    </location>
</feature>
<reference evidence="2 3" key="1">
    <citation type="submission" date="2019-01" db="EMBL/GenBank/DDBJ databases">
        <authorList>
            <person name="Sayadi A."/>
        </authorList>
    </citation>
    <scope>NUCLEOTIDE SEQUENCE [LARGE SCALE GENOMIC DNA]</scope>
</reference>
<evidence type="ECO:0000313" key="2">
    <source>
        <dbReference type="EMBL" id="VEN41705.1"/>
    </source>
</evidence>
<protein>
    <submittedName>
        <fullName evidence="2">Uncharacterized protein</fullName>
    </submittedName>
</protein>
<evidence type="ECO:0000256" key="1">
    <source>
        <dbReference type="SAM" id="MobiDB-lite"/>
    </source>
</evidence>
<keyword evidence="3" id="KW-1185">Reference proteome</keyword>
<dbReference type="EMBL" id="CAACVG010006790">
    <property type="protein sequence ID" value="VEN41705.1"/>
    <property type="molecule type" value="Genomic_DNA"/>
</dbReference>
<proteinExistence type="predicted"/>
<dbReference type="AlphaFoldDB" id="A0A653C1T2"/>
<evidence type="ECO:0000313" key="3">
    <source>
        <dbReference type="Proteomes" id="UP000410492"/>
    </source>
</evidence>
<dbReference type="Proteomes" id="UP000410492">
    <property type="component" value="Unassembled WGS sequence"/>
</dbReference>
<accession>A0A653C1T2</accession>
<sequence>MCTVKHSATFFVEVKRTKHHNVRLDGQNLDNLSRTSSVTNLEEQQLQLQQQQAQQQYQLQQNQKGTKPRKSLFCKKQQ</sequence>
<dbReference type="OrthoDB" id="10017054at2759"/>
<gene>
    <name evidence="2" type="ORF">CALMAC_LOCUS5446</name>
</gene>
<organism evidence="2 3">
    <name type="scientific">Callosobruchus maculatus</name>
    <name type="common">Southern cowpea weevil</name>
    <name type="synonym">Pulse bruchid</name>
    <dbReference type="NCBI Taxonomy" id="64391"/>
    <lineage>
        <taxon>Eukaryota</taxon>
        <taxon>Metazoa</taxon>
        <taxon>Ecdysozoa</taxon>
        <taxon>Arthropoda</taxon>
        <taxon>Hexapoda</taxon>
        <taxon>Insecta</taxon>
        <taxon>Pterygota</taxon>
        <taxon>Neoptera</taxon>
        <taxon>Endopterygota</taxon>
        <taxon>Coleoptera</taxon>
        <taxon>Polyphaga</taxon>
        <taxon>Cucujiformia</taxon>
        <taxon>Chrysomeloidea</taxon>
        <taxon>Chrysomelidae</taxon>
        <taxon>Bruchinae</taxon>
        <taxon>Bruchini</taxon>
        <taxon>Callosobruchus</taxon>
    </lineage>
</organism>